<evidence type="ECO:0000313" key="1">
    <source>
        <dbReference type="EMBL" id="OLP73865.1"/>
    </source>
</evidence>
<keyword evidence="2" id="KW-1185">Reference proteome</keyword>
<protein>
    <submittedName>
        <fullName evidence="1">Uncharacterized protein</fullName>
    </submittedName>
</protein>
<sequence length="237" mass="25942">MKKVAERHLFVQPNASVKCLESLSGETFLLKPENARQNSNNVNGAKRILDHLSNVAGSVVAHDTLKRRILLCENAGLLCSWVAGNGPKVEIAVLRKYVENTRSLWAIFPVTMQILIAKAVTVDHLDCAAKNAVARTPHAEGLAEFVKSVAIEDTAEVLDMESMVPFEGADSPMYVALANLTKMPLDILADDVTMALGDILEEDAASEEMQQVHRAVQANLRLQLPVTRYQLSAETQL</sequence>
<comment type="caution">
    <text evidence="1">The sequence shown here is derived from an EMBL/GenBank/DDBJ whole genome shotgun (WGS) entry which is preliminary data.</text>
</comment>
<dbReference type="EMBL" id="LSRX01004625">
    <property type="protein sequence ID" value="OLP73865.1"/>
    <property type="molecule type" value="Genomic_DNA"/>
</dbReference>
<organism evidence="1 2">
    <name type="scientific">Symbiodinium microadriaticum</name>
    <name type="common">Dinoflagellate</name>
    <name type="synonym">Zooxanthella microadriatica</name>
    <dbReference type="NCBI Taxonomy" id="2951"/>
    <lineage>
        <taxon>Eukaryota</taxon>
        <taxon>Sar</taxon>
        <taxon>Alveolata</taxon>
        <taxon>Dinophyceae</taxon>
        <taxon>Suessiales</taxon>
        <taxon>Symbiodiniaceae</taxon>
        <taxon>Symbiodinium</taxon>
    </lineage>
</organism>
<proteinExistence type="predicted"/>
<evidence type="ECO:0000313" key="2">
    <source>
        <dbReference type="Proteomes" id="UP000186817"/>
    </source>
</evidence>
<gene>
    <name evidence="1" type="ORF">AK812_SmicGene46756</name>
</gene>
<dbReference type="Proteomes" id="UP000186817">
    <property type="component" value="Unassembled WGS sequence"/>
</dbReference>
<accession>A0A1Q9BT63</accession>
<dbReference type="AlphaFoldDB" id="A0A1Q9BT63"/>
<reference evidence="1 2" key="1">
    <citation type="submission" date="2016-02" db="EMBL/GenBank/DDBJ databases">
        <title>Genome analysis of coral dinoflagellate symbionts highlights evolutionary adaptations to a symbiotic lifestyle.</title>
        <authorList>
            <person name="Aranda M."/>
            <person name="Li Y."/>
            <person name="Liew Y.J."/>
            <person name="Baumgarten S."/>
            <person name="Simakov O."/>
            <person name="Wilson M."/>
            <person name="Piel J."/>
            <person name="Ashoor H."/>
            <person name="Bougouffa S."/>
            <person name="Bajic V.B."/>
            <person name="Ryu T."/>
            <person name="Ravasi T."/>
            <person name="Bayer T."/>
            <person name="Micklem G."/>
            <person name="Kim H."/>
            <person name="Bhak J."/>
            <person name="Lajeunesse T.C."/>
            <person name="Voolstra C.R."/>
        </authorList>
    </citation>
    <scope>NUCLEOTIDE SEQUENCE [LARGE SCALE GENOMIC DNA]</scope>
    <source>
        <strain evidence="1 2">CCMP2467</strain>
    </source>
</reference>
<name>A0A1Q9BT63_SYMMI</name>